<evidence type="ECO:0000313" key="3">
    <source>
        <dbReference type="Proteomes" id="UP000033546"/>
    </source>
</evidence>
<feature type="compositionally biased region" description="Basic and acidic residues" evidence="1">
    <location>
        <begin position="111"/>
        <end position="125"/>
    </location>
</feature>
<dbReference type="Proteomes" id="UP000033546">
    <property type="component" value="Unassembled WGS sequence"/>
</dbReference>
<comment type="caution">
    <text evidence="2">The sequence shown here is derived from an EMBL/GenBank/DDBJ whole genome shotgun (WGS) entry which is preliminary data.</text>
</comment>
<evidence type="ECO:0000313" key="2">
    <source>
        <dbReference type="EMBL" id="KJV65997.1"/>
    </source>
</evidence>
<reference evidence="2 3" key="1">
    <citation type="submission" date="2015-02" db="EMBL/GenBank/DDBJ databases">
        <title>Genome Sequencing of Rickettsiales.</title>
        <authorList>
            <person name="Daugherty S.C."/>
            <person name="Su Q."/>
            <person name="Abolude K."/>
            <person name="Beier-Sexton M."/>
            <person name="Carlyon J.A."/>
            <person name="Carter R."/>
            <person name="Day N.P."/>
            <person name="Dumler S.J."/>
            <person name="Dyachenko V."/>
            <person name="Godinez A."/>
            <person name="Kurtti T.J."/>
            <person name="Lichay M."/>
            <person name="Mullins K.E."/>
            <person name="Ott S."/>
            <person name="Pappas-Brown V."/>
            <person name="Paris D.H."/>
            <person name="Patel P."/>
            <person name="Richards A.L."/>
            <person name="Sadzewicz L."/>
            <person name="Sears K."/>
            <person name="Seidman D."/>
            <person name="Sengamalay N."/>
            <person name="Stenos J."/>
            <person name="Tallon L.J."/>
            <person name="Vincent G."/>
            <person name="Fraser C.M."/>
            <person name="Munderloh U."/>
            <person name="Dunning-Hotopp J.C."/>
        </authorList>
    </citation>
    <scope>NUCLEOTIDE SEQUENCE [LARGE SCALE GENOMIC DNA]</scope>
    <source>
        <strain evidence="2 3">EmCRT</strain>
    </source>
</reference>
<protein>
    <submittedName>
        <fullName evidence="2">Uncharacterized protein</fullName>
    </submittedName>
</protein>
<dbReference type="AlphaFoldDB" id="A0A0F3NE57"/>
<organism evidence="2 3">
    <name type="scientific">Ehrlichia cf. muris str. EmCRT</name>
    <dbReference type="NCBI Taxonomy" id="1359167"/>
    <lineage>
        <taxon>Bacteria</taxon>
        <taxon>Pseudomonadati</taxon>
        <taxon>Pseudomonadota</taxon>
        <taxon>Alphaproteobacteria</taxon>
        <taxon>Rickettsiales</taxon>
        <taxon>Anaplasmataceae</taxon>
        <taxon>Ehrlichia</taxon>
    </lineage>
</organism>
<sequence length="187" mass="21611">MLQQKKLIYQMIDKCNSYQKLYTAEKRISALLKIAQDESLLENLSITKQASSKEKAETHVNQTLNALILENNNEHEEITNIKNNIKLKFNMLMSVIAHKMDPVQRAGETAESNKRDAKNFGRSNKDSSSLTMALLKTILNQIKLILEVAITNHKIEDHKDMNINIEQQQSYLPNLEFQKNNQQDRSR</sequence>
<dbReference type="PATRIC" id="fig|1359167.3.peg.179"/>
<gene>
    <name evidence="2" type="ORF">EMUCRT_0185</name>
</gene>
<feature type="region of interest" description="Disordered" evidence="1">
    <location>
        <begin position="106"/>
        <end position="126"/>
    </location>
</feature>
<dbReference type="EMBL" id="LANU01000001">
    <property type="protein sequence ID" value="KJV65997.1"/>
    <property type="molecule type" value="Genomic_DNA"/>
</dbReference>
<name>A0A0F3NE57_9RICK</name>
<proteinExistence type="predicted"/>
<accession>A0A0F3NE57</accession>
<evidence type="ECO:0000256" key="1">
    <source>
        <dbReference type="SAM" id="MobiDB-lite"/>
    </source>
</evidence>